<comment type="caution">
    <text evidence="2">The sequence shown here is derived from an EMBL/GenBank/DDBJ whole genome shotgun (WGS) entry which is preliminary data.</text>
</comment>
<dbReference type="VEuPathDB" id="TrichDB:TRFO_14735"/>
<dbReference type="EMBL" id="MLAK01000314">
    <property type="protein sequence ID" value="OHT14810.1"/>
    <property type="molecule type" value="Genomic_DNA"/>
</dbReference>
<dbReference type="Gene3D" id="3.40.50.150">
    <property type="entry name" value="Vaccinia Virus protein VP39"/>
    <property type="match status" value="1"/>
</dbReference>
<evidence type="ECO:0000313" key="3">
    <source>
        <dbReference type="Proteomes" id="UP000179807"/>
    </source>
</evidence>
<proteinExistence type="predicted"/>
<keyword evidence="1" id="KW-1133">Transmembrane helix</keyword>
<sequence length="251" mass="29297">MIYNLNQESTYLIMNIIFASLPIFLIILFQTYVNIYRYERKSISLQPVTSIGLSNVVSRKPLTGITFLEPAMEGVKDKPLFYRYLDKARRFFEFGSGGSTYQAAKRGIFIYSVESDVKWHQKIQNDFGGNYKNIVFLTVDLHSDGNWGTPGPDTTINDWVKYSRAYKREYHCDTFLIDGRFRVACALNIFTEIDDDTIVIIHDFFNRPKYHVILDFYDIVEKGTVTVVLRKKQGIQPPSRELLDKYEKNFQ</sequence>
<keyword evidence="1" id="KW-0472">Membrane</keyword>
<keyword evidence="1" id="KW-0812">Transmembrane</keyword>
<accession>A0A1J4KUJ5</accession>
<dbReference type="AlphaFoldDB" id="A0A1J4KUJ5"/>
<organism evidence="2 3">
    <name type="scientific">Tritrichomonas foetus</name>
    <dbReference type="NCBI Taxonomy" id="1144522"/>
    <lineage>
        <taxon>Eukaryota</taxon>
        <taxon>Metamonada</taxon>
        <taxon>Parabasalia</taxon>
        <taxon>Tritrichomonadida</taxon>
        <taxon>Tritrichomonadidae</taxon>
        <taxon>Tritrichomonas</taxon>
    </lineage>
</organism>
<dbReference type="Proteomes" id="UP000179807">
    <property type="component" value="Unassembled WGS sequence"/>
</dbReference>
<dbReference type="InterPro" id="IPR029063">
    <property type="entry name" value="SAM-dependent_MTases_sf"/>
</dbReference>
<keyword evidence="3" id="KW-1185">Reference proteome</keyword>
<evidence type="ECO:0000313" key="2">
    <source>
        <dbReference type="EMBL" id="OHT14810.1"/>
    </source>
</evidence>
<evidence type="ECO:0000256" key="1">
    <source>
        <dbReference type="SAM" id="Phobius"/>
    </source>
</evidence>
<name>A0A1J4KUJ5_9EUKA</name>
<protein>
    <recommendedName>
        <fullName evidence="4">Methyltransferase</fullName>
    </recommendedName>
</protein>
<feature type="transmembrane region" description="Helical" evidence="1">
    <location>
        <begin position="12"/>
        <end position="33"/>
    </location>
</feature>
<reference evidence="2" key="1">
    <citation type="submission" date="2016-10" db="EMBL/GenBank/DDBJ databases">
        <authorList>
            <person name="Benchimol M."/>
            <person name="Almeida L.G."/>
            <person name="Vasconcelos A.T."/>
            <person name="Perreira-Neves A."/>
            <person name="Rosa I.A."/>
            <person name="Tasca T."/>
            <person name="Bogo M.R."/>
            <person name="de Souza W."/>
        </authorList>
    </citation>
    <scope>NUCLEOTIDE SEQUENCE [LARGE SCALE GENOMIC DNA]</scope>
    <source>
        <strain evidence="2">K</strain>
    </source>
</reference>
<dbReference type="GeneID" id="94832694"/>
<dbReference type="RefSeq" id="XP_068367946.1">
    <property type="nucleotide sequence ID" value="XM_068497990.1"/>
</dbReference>
<evidence type="ECO:0008006" key="4">
    <source>
        <dbReference type="Google" id="ProtNLM"/>
    </source>
</evidence>
<dbReference type="OrthoDB" id="568296at2759"/>
<gene>
    <name evidence="2" type="ORF">TRFO_14735</name>
</gene>